<dbReference type="Proteomes" id="UP000308730">
    <property type="component" value="Unassembled WGS sequence"/>
</dbReference>
<accession>A0A4S4MW24</accession>
<name>A0A4S4MW24_9APHY</name>
<evidence type="ECO:0000313" key="2">
    <source>
        <dbReference type="Proteomes" id="UP000308730"/>
    </source>
</evidence>
<gene>
    <name evidence="1" type="ORF">EUX98_g3620</name>
</gene>
<sequence>MSLRQEHPKLSAHARALQKLCNKHIGTMTTCGVHALNLHNNPSASRTDALVIEVRPLHADEAPGFYCVGDARVESIANFSDVESTAGMLARNVENVTDNEHSPVGDTNDVFFAMVVGPPGLTVVVPLVYTKLVYPCDESFPWRDDLLDAMNKSE</sequence>
<dbReference type="EMBL" id="SGPM01000076">
    <property type="protein sequence ID" value="THH30566.1"/>
    <property type="molecule type" value="Genomic_DNA"/>
</dbReference>
<protein>
    <submittedName>
        <fullName evidence="1">Uncharacterized protein</fullName>
    </submittedName>
</protein>
<dbReference type="AlphaFoldDB" id="A0A4S4MW24"/>
<keyword evidence="2" id="KW-1185">Reference proteome</keyword>
<reference evidence="1 2" key="1">
    <citation type="submission" date="2019-02" db="EMBL/GenBank/DDBJ databases">
        <title>Genome sequencing of the rare red list fungi Antrodiella citrinella (Flaviporus citrinellus).</title>
        <authorList>
            <person name="Buettner E."/>
            <person name="Kellner H."/>
        </authorList>
    </citation>
    <scope>NUCLEOTIDE SEQUENCE [LARGE SCALE GENOMIC DNA]</scope>
    <source>
        <strain evidence="1 2">DSM 108506</strain>
    </source>
</reference>
<evidence type="ECO:0000313" key="1">
    <source>
        <dbReference type="EMBL" id="THH30566.1"/>
    </source>
</evidence>
<proteinExistence type="predicted"/>
<organism evidence="1 2">
    <name type="scientific">Antrodiella citrinella</name>
    <dbReference type="NCBI Taxonomy" id="2447956"/>
    <lineage>
        <taxon>Eukaryota</taxon>
        <taxon>Fungi</taxon>
        <taxon>Dikarya</taxon>
        <taxon>Basidiomycota</taxon>
        <taxon>Agaricomycotina</taxon>
        <taxon>Agaricomycetes</taxon>
        <taxon>Polyporales</taxon>
        <taxon>Steccherinaceae</taxon>
        <taxon>Antrodiella</taxon>
    </lineage>
</organism>
<comment type="caution">
    <text evidence="1">The sequence shown here is derived from an EMBL/GenBank/DDBJ whole genome shotgun (WGS) entry which is preliminary data.</text>
</comment>